<evidence type="ECO:0000313" key="1">
    <source>
        <dbReference type="EMBL" id="CAA9194877.1"/>
    </source>
</evidence>
<gene>
    <name evidence="1" type="ORF">FLA105534_00363</name>
</gene>
<dbReference type="AlphaFoldDB" id="A0A6J4G9Y7"/>
<dbReference type="RefSeq" id="WP_173969144.1">
    <property type="nucleotide sequence ID" value="NZ_CADCSU010000030.1"/>
</dbReference>
<sequence length="142" mass="16599">MYTINTQLTYFNYGVNSKRLIVNLKWYKLEMFTNSNLKGLCFTGAELEEFKGFIDQNRFNFPGSCFVEQTNRAGVDLLVINDLFQSAFPYYLVLSKNPKLNQGNSIYQAENITLMDENYKYTIDYPLDFDLIGKIEIYKSVK</sequence>
<dbReference type="EMBL" id="CADCSU010000030">
    <property type="protein sequence ID" value="CAA9194877.1"/>
    <property type="molecule type" value="Genomic_DNA"/>
</dbReference>
<protein>
    <submittedName>
        <fullName evidence="1">Uncharacterized protein</fullName>
    </submittedName>
</protein>
<evidence type="ECO:0000313" key="2">
    <source>
        <dbReference type="Proteomes" id="UP000479938"/>
    </source>
</evidence>
<organism evidence="1 2">
    <name type="scientific">Flavobacterium bizetiae</name>
    <dbReference type="NCBI Taxonomy" id="2704140"/>
    <lineage>
        <taxon>Bacteria</taxon>
        <taxon>Pseudomonadati</taxon>
        <taxon>Bacteroidota</taxon>
        <taxon>Flavobacteriia</taxon>
        <taxon>Flavobacteriales</taxon>
        <taxon>Flavobacteriaceae</taxon>
        <taxon>Flavobacterium</taxon>
    </lineage>
</organism>
<reference evidence="1 2" key="1">
    <citation type="submission" date="2020-02" db="EMBL/GenBank/DDBJ databases">
        <authorList>
            <person name="Criscuolo A."/>
        </authorList>
    </citation>
    <scope>NUCLEOTIDE SEQUENCE [LARGE SCALE GENOMIC DNA]</scope>
    <source>
        <strain evidence="1">CIP105534</strain>
    </source>
</reference>
<accession>A0A6J4G9Y7</accession>
<dbReference type="Proteomes" id="UP000479938">
    <property type="component" value="Unassembled WGS sequence"/>
</dbReference>
<keyword evidence="2" id="KW-1185">Reference proteome</keyword>
<proteinExistence type="predicted"/>
<name>A0A6J4G9Y7_9FLAO</name>